<evidence type="ECO:0000313" key="5">
    <source>
        <dbReference type="Proteomes" id="UP000622648"/>
    </source>
</evidence>
<accession>A0A4R2H6J6</accession>
<dbReference type="NCBIfam" id="TIGR03519">
    <property type="entry name" value="T9SS_PorP_fam"/>
    <property type="match status" value="1"/>
</dbReference>
<organism evidence="3 4">
    <name type="scientific">Pedobacter psychrotolerans</name>
    <dbReference type="NCBI Taxonomy" id="1843235"/>
    <lineage>
        <taxon>Bacteria</taxon>
        <taxon>Pseudomonadati</taxon>
        <taxon>Bacteroidota</taxon>
        <taxon>Sphingobacteriia</taxon>
        <taxon>Sphingobacteriales</taxon>
        <taxon>Sphingobacteriaceae</taxon>
        <taxon>Pedobacter</taxon>
    </lineage>
</organism>
<reference evidence="2" key="4">
    <citation type="submission" date="2024-05" db="EMBL/GenBank/DDBJ databases">
        <authorList>
            <person name="Sun Q."/>
            <person name="Zhou Y."/>
        </authorList>
    </citation>
    <scope>NUCLEOTIDE SEQUENCE</scope>
    <source>
        <strain evidence="2">CGMCC 1.15644</strain>
    </source>
</reference>
<evidence type="ECO:0000313" key="3">
    <source>
        <dbReference type="EMBL" id="TCO21658.1"/>
    </source>
</evidence>
<feature type="chain" id="PRO_5020182056" evidence="1">
    <location>
        <begin position="31"/>
        <end position="306"/>
    </location>
</feature>
<sequence length="306" mass="33919">MKAITKNIKQISRVTFLFAAGIIFSKTAEAQILPLNAQYFQNKYLVNPSMAGVNEGFNINASFRKQWSNIPGAPITQSVTLDQQVNKVGWGVNIYNEKSGGMQRTKAVGTFAYHLPLSSDNQQLNFGISFGASQDKLDLSSVQNSDINDPSIARFNDRGYYLDGDFGVSYLSNGLTVEGALPNMRSVFRNDDLNFANKPTFYSAVSYKFNFGSGINAISLEPKAVFRGIKNYDNLWDAGVNANFANDKLYVMAMYHNTQNATIGFGMNYKSSLYFMAYYNTATSAISGYTNGDFEVNIRVNISKKP</sequence>
<comment type="caution">
    <text evidence="3">The sequence shown here is derived from an EMBL/GenBank/DDBJ whole genome shotgun (WGS) entry which is preliminary data.</text>
</comment>
<keyword evidence="5" id="KW-1185">Reference proteome</keyword>
<evidence type="ECO:0000313" key="4">
    <source>
        <dbReference type="Proteomes" id="UP000295684"/>
    </source>
</evidence>
<name>A0A4R2H6J6_9SPHI</name>
<proteinExistence type="predicted"/>
<keyword evidence="1" id="KW-0732">Signal</keyword>
<dbReference type="InterPro" id="IPR019861">
    <property type="entry name" value="PorP/SprF_Bacteroidetes"/>
</dbReference>
<dbReference type="EMBL" id="SLWO01000007">
    <property type="protein sequence ID" value="TCO21658.1"/>
    <property type="molecule type" value="Genomic_DNA"/>
</dbReference>
<dbReference type="RefSeq" id="WP_132535195.1">
    <property type="nucleotide sequence ID" value="NZ_BMJO01000001.1"/>
</dbReference>
<protein>
    <submittedName>
        <fullName evidence="2 3">Membrane protein</fullName>
    </submittedName>
</protein>
<evidence type="ECO:0000313" key="2">
    <source>
        <dbReference type="EMBL" id="GGE40172.1"/>
    </source>
</evidence>
<reference evidence="2" key="1">
    <citation type="journal article" date="2014" name="Int. J. Syst. Evol. Microbiol.">
        <title>Complete genome of a new Firmicutes species belonging to the dominant human colonic microbiota ('Ruminococcus bicirculans') reveals two chromosomes and a selective capacity to utilize plant glucans.</title>
        <authorList>
            <consortium name="NISC Comparative Sequencing Program"/>
            <person name="Wegmann U."/>
            <person name="Louis P."/>
            <person name="Goesmann A."/>
            <person name="Henrissat B."/>
            <person name="Duncan S.H."/>
            <person name="Flint H.J."/>
        </authorList>
    </citation>
    <scope>NUCLEOTIDE SEQUENCE</scope>
    <source>
        <strain evidence="2">CGMCC 1.15644</strain>
    </source>
</reference>
<dbReference type="Proteomes" id="UP000622648">
    <property type="component" value="Unassembled WGS sequence"/>
</dbReference>
<dbReference type="OrthoDB" id="891773at2"/>
<reference evidence="3 4" key="3">
    <citation type="submission" date="2019-03" db="EMBL/GenBank/DDBJ databases">
        <title>Genomic Encyclopedia of Type Strains, Phase IV (KMG-IV): sequencing the most valuable type-strain genomes for metagenomic binning, comparative biology and taxonomic classification.</title>
        <authorList>
            <person name="Goeker M."/>
        </authorList>
    </citation>
    <scope>NUCLEOTIDE SEQUENCE [LARGE SCALE GENOMIC DNA]</scope>
    <source>
        <strain evidence="3 4">DSM 103236</strain>
    </source>
</reference>
<reference evidence="5" key="2">
    <citation type="journal article" date="2019" name="Int. J. Syst. Evol. Microbiol.">
        <title>The Global Catalogue of Microorganisms (GCM) 10K type strain sequencing project: providing services to taxonomists for standard genome sequencing and annotation.</title>
        <authorList>
            <consortium name="The Broad Institute Genomics Platform"/>
            <consortium name="The Broad Institute Genome Sequencing Center for Infectious Disease"/>
            <person name="Wu L."/>
            <person name="Ma J."/>
        </authorList>
    </citation>
    <scope>NUCLEOTIDE SEQUENCE [LARGE SCALE GENOMIC DNA]</scope>
    <source>
        <strain evidence="5">CGMCC 1.15644</strain>
    </source>
</reference>
<dbReference type="AlphaFoldDB" id="A0A4R2H6J6"/>
<dbReference type="Pfam" id="PF11751">
    <property type="entry name" value="PorP_SprF"/>
    <property type="match status" value="1"/>
</dbReference>
<gene>
    <name evidence="2" type="primary">porP</name>
    <name evidence="3" type="ORF">EV200_107255</name>
    <name evidence="2" type="ORF">GCM10011413_02430</name>
</gene>
<feature type="signal peptide" evidence="1">
    <location>
        <begin position="1"/>
        <end position="30"/>
    </location>
</feature>
<dbReference type="Proteomes" id="UP000295684">
    <property type="component" value="Unassembled WGS sequence"/>
</dbReference>
<evidence type="ECO:0000256" key="1">
    <source>
        <dbReference type="SAM" id="SignalP"/>
    </source>
</evidence>
<dbReference type="EMBL" id="BMJO01000001">
    <property type="protein sequence ID" value="GGE40172.1"/>
    <property type="molecule type" value="Genomic_DNA"/>
</dbReference>